<dbReference type="Gene3D" id="3.90.25.10">
    <property type="entry name" value="UDP-galactose 4-epimerase, domain 1"/>
    <property type="match status" value="1"/>
</dbReference>
<dbReference type="InterPro" id="IPR016040">
    <property type="entry name" value="NAD(P)-bd_dom"/>
</dbReference>
<comment type="caution">
    <text evidence="3">The sequence shown here is derived from an EMBL/GenBank/DDBJ whole genome shotgun (WGS) entry which is preliminary data.</text>
</comment>
<evidence type="ECO:0000256" key="1">
    <source>
        <dbReference type="SAM" id="MobiDB-lite"/>
    </source>
</evidence>
<protein>
    <submittedName>
        <fullName evidence="3">NmrA family NAD(P)-binding protein</fullName>
    </submittedName>
</protein>
<dbReference type="Gene3D" id="3.40.50.720">
    <property type="entry name" value="NAD(P)-binding Rossmann-like Domain"/>
    <property type="match status" value="1"/>
</dbReference>
<accession>A0ABS2IVD0</accession>
<dbReference type="SUPFAM" id="SSF51735">
    <property type="entry name" value="NAD(P)-binding Rossmann-fold domains"/>
    <property type="match status" value="1"/>
</dbReference>
<proteinExistence type="predicted"/>
<dbReference type="InterPro" id="IPR051604">
    <property type="entry name" value="Ergot_Alk_Oxidoreductase"/>
</dbReference>
<dbReference type="Pfam" id="PF13460">
    <property type="entry name" value="NAD_binding_10"/>
    <property type="match status" value="1"/>
</dbReference>
<feature type="region of interest" description="Disordered" evidence="1">
    <location>
        <begin position="1"/>
        <end position="21"/>
    </location>
</feature>
<dbReference type="PANTHER" id="PTHR43162">
    <property type="match status" value="1"/>
</dbReference>
<reference evidence="3 4" key="1">
    <citation type="submission" date="2021-02" db="EMBL/GenBank/DDBJ databases">
        <authorList>
            <person name="Ra J.-S."/>
        </authorList>
    </citation>
    <scope>NUCLEOTIDE SEQUENCE [LARGE SCALE GENOMIC DNA]</scope>
    <source>
        <strain evidence="3 4">MMS20-R1-14</strain>
    </source>
</reference>
<feature type="domain" description="NAD(P)-binding" evidence="2">
    <location>
        <begin position="30"/>
        <end position="206"/>
    </location>
</feature>
<gene>
    <name evidence="3" type="ORF">JQX11_12295</name>
</gene>
<evidence type="ECO:0000313" key="3">
    <source>
        <dbReference type="EMBL" id="MBM7077129.1"/>
    </source>
</evidence>
<name>A0ABS2IVD0_9ACTN</name>
<dbReference type="InterPro" id="IPR036291">
    <property type="entry name" value="NAD(P)-bd_dom_sf"/>
</dbReference>
<sequence length="312" mass="32901">MRQVDTPRTPAADGPVATAPVDRPPVLVTGATGRVGRCVIDLLTDAGVPVRALVRRSESAATLPATVEVVTGDLTVPASLDAALHAVSTVFLVWTAPPQTAAAVVDRLAARAQRVVYLSAPHRTPHPFFQQPNPMAALHAEVERLITGTGLGLTVVRPGMFASNALLWWAAAIRADSPVRWPYGAAETAPVDDRDVAAVVARTLTEEGHVGGDHVLTGPESLSQAEQVGIIGDVLGRPIAFEELSPDEFRRGTPEAVRPAVDMLLNAWNAALGQPAYLTPSVADILGTPPRTFRQWVADHAAAFTADPHPTN</sequence>
<dbReference type="Proteomes" id="UP001518872">
    <property type="component" value="Unassembled WGS sequence"/>
</dbReference>
<evidence type="ECO:0000259" key="2">
    <source>
        <dbReference type="Pfam" id="PF13460"/>
    </source>
</evidence>
<dbReference type="EMBL" id="JAFEUC010000005">
    <property type="protein sequence ID" value="MBM7077129.1"/>
    <property type="molecule type" value="Genomic_DNA"/>
</dbReference>
<evidence type="ECO:0000313" key="4">
    <source>
        <dbReference type="Proteomes" id="UP001518872"/>
    </source>
</evidence>
<keyword evidence="4" id="KW-1185">Reference proteome</keyword>
<dbReference type="RefSeq" id="WP_204925110.1">
    <property type="nucleotide sequence ID" value="NZ_JAFEUC010000005.1"/>
</dbReference>
<dbReference type="PANTHER" id="PTHR43162:SF1">
    <property type="entry name" value="PRESTALK A DIFFERENTIATION PROTEIN A"/>
    <property type="match status" value="1"/>
</dbReference>
<organism evidence="3 4">
    <name type="scientific">Micromonospora humida</name>
    <dbReference type="NCBI Taxonomy" id="2809018"/>
    <lineage>
        <taxon>Bacteria</taxon>
        <taxon>Bacillati</taxon>
        <taxon>Actinomycetota</taxon>
        <taxon>Actinomycetes</taxon>
        <taxon>Micromonosporales</taxon>
        <taxon>Micromonosporaceae</taxon>
        <taxon>Micromonospora</taxon>
    </lineage>
</organism>